<feature type="signal peptide" evidence="1">
    <location>
        <begin position="1"/>
        <end position="28"/>
    </location>
</feature>
<evidence type="ECO:0000256" key="1">
    <source>
        <dbReference type="SAM" id="SignalP"/>
    </source>
</evidence>
<dbReference type="InterPro" id="IPR024079">
    <property type="entry name" value="MetalloPept_cat_dom_sf"/>
</dbReference>
<gene>
    <name evidence="2" type="ORF">HNR06_004949</name>
</gene>
<dbReference type="AlphaFoldDB" id="A0A7Y9XIS5"/>
<dbReference type="EMBL" id="JACCHL010000001">
    <property type="protein sequence ID" value="NYH55360.1"/>
    <property type="molecule type" value="Genomic_DNA"/>
</dbReference>
<keyword evidence="1" id="KW-0732">Signal</keyword>
<evidence type="ECO:0008006" key="4">
    <source>
        <dbReference type="Google" id="ProtNLM"/>
    </source>
</evidence>
<accession>A0A7Y9XIS5</accession>
<feature type="chain" id="PRO_5031274814" description="Peptidase M10 metallopeptidase domain-containing protein" evidence="1">
    <location>
        <begin position="29"/>
        <end position="218"/>
    </location>
</feature>
<organism evidence="2 3">
    <name type="scientific">Nocardiopsis sinuspersici</name>
    <dbReference type="NCBI Taxonomy" id="501010"/>
    <lineage>
        <taxon>Bacteria</taxon>
        <taxon>Bacillati</taxon>
        <taxon>Actinomycetota</taxon>
        <taxon>Actinomycetes</taxon>
        <taxon>Streptosporangiales</taxon>
        <taxon>Nocardiopsidaceae</taxon>
        <taxon>Nocardiopsis</taxon>
    </lineage>
</organism>
<name>A0A7Y9XIS5_9ACTN</name>
<proteinExistence type="predicted"/>
<dbReference type="RefSeq" id="WP_218908826.1">
    <property type="nucleotide sequence ID" value="NZ_JACCHL010000001.1"/>
</dbReference>
<comment type="caution">
    <text evidence="2">The sequence shown here is derived from an EMBL/GenBank/DDBJ whole genome shotgun (WGS) entry which is preliminary data.</text>
</comment>
<reference evidence="2 3" key="1">
    <citation type="submission" date="2020-07" db="EMBL/GenBank/DDBJ databases">
        <title>Sequencing the genomes of 1000 actinobacteria strains.</title>
        <authorList>
            <person name="Klenk H.-P."/>
        </authorList>
    </citation>
    <scope>NUCLEOTIDE SEQUENCE [LARGE SCALE GENOMIC DNA]</scope>
    <source>
        <strain evidence="2 3">DSM 45278</strain>
    </source>
</reference>
<dbReference type="SUPFAM" id="SSF55486">
    <property type="entry name" value="Metalloproteases ('zincins'), catalytic domain"/>
    <property type="match status" value="1"/>
</dbReference>
<dbReference type="Gene3D" id="3.40.390.10">
    <property type="entry name" value="Collagenase (Catalytic Domain)"/>
    <property type="match status" value="1"/>
</dbReference>
<dbReference type="GO" id="GO:0008237">
    <property type="term" value="F:metallopeptidase activity"/>
    <property type="evidence" value="ECO:0007669"/>
    <property type="project" value="InterPro"/>
</dbReference>
<evidence type="ECO:0000313" key="2">
    <source>
        <dbReference type="EMBL" id="NYH55360.1"/>
    </source>
</evidence>
<sequence>MRILRQRMAAVLGLTMVVSLGTAGIAAALVTDNMFPTANTPNDCWNQDPGDIYNNNVPCRTDNTNTYYYMDSADAFELESPDRTAVIQTMNWDYGPTDLYIVYDSDPAFSGPAETDIVYQEGRVGNLPPNIVGVTWCDDAAGAISDECDQQVVRIRGYGTYDRGLACHETGHAVGLQHGALSSPQLSNQNSRLGCLVTDPPSGAGLGSHNSDMIDATY</sequence>
<protein>
    <recommendedName>
        <fullName evidence="4">Peptidase M10 metallopeptidase domain-containing protein</fullName>
    </recommendedName>
</protein>
<dbReference type="Proteomes" id="UP000584931">
    <property type="component" value="Unassembled WGS sequence"/>
</dbReference>
<evidence type="ECO:0000313" key="3">
    <source>
        <dbReference type="Proteomes" id="UP000584931"/>
    </source>
</evidence>